<evidence type="ECO:0000256" key="1">
    <source>
        <dbReference type="SAM" id="MobiDB-lite"/>
    </source>
</evidence>
<reference evidence="2" key="1">
    <citation type="journal article" date="2019" name="BMC Genomics">
        <title>A new reference genome for Sorghum bicolor reveals high levels of sequence similarity between sweet and grain genotypes: implications for the genetics of sugar metabolism.</title>
        <authorList>
            <person name="Cooper E.A."/>
            <person name="Brenton Z.W."/>
            <person name="Flinn B.S."/>
            <person name="Jenkins J."/>
            <person name="Shu S."/>
            <person name="Flowers D."/>
            <person name="Luo F."/>
            <person name="Wang Y."/>
            <person name="Xia P."/>
            <person name="Barry K."/>
            <person name="Daum C."/>
            <person name="Lipzen A."/>
            <person name="Yoshinaga Y."/>
            <person name="Schmutz J."/>
            <person name="Saski C."/>
            <person name="Vermerris W."/>
            <person name="Kresovich S."/>
        </authorList>
    </citation>
    <scope>NUCLEOTIDE SEQUENCE</scope>
</reference>
<evidence type="ECO:0000313" key="3">
    <source>
        <dbReference type="Proteomes" id="UP000807115"/>
    </source>
</evidence>
<accession>A0A921U2Z5</accession>
<name>A0A921U2Z5_SORBI</name>
<sequence>MYFCKKLPREWRDGQGRRLVRRRVWLVLLDAETQMRTRCIGRRLQTTRHGSGCGKRRHPWCAPKSVFFSPRRSRFEHGGEAGANGCGGGGGARAHGYNDGKDAKGRMAGFCPLPIQACRPQAATQRSSSDA</sequence>
<evidence type="ECO:0000313" key="2">
    <source>
        <dbReference type="EMBL" id="KAG0516130.1"/>
    </source>
</evidence>
<comment type="caution">
    <text evidence="2">The sequence shown here is derived from an EMBL/GenBank/DDBJ whole genome shotgun (WGS) entry which is preliminary data.</text>
</comment>
<proteinExistence type="predicted"/>
<dbReference type="AlphaFoldDB" id="A0A921U2Z5"/>
<dbReference type="Proteomes" id="UP000807115">
    <property type="component" value="Chromosome 10"/>
</dbReference>
<feature type="compositionally biased region" description="Gly residues" evidence="1">
    <location>
        <begin position="80"/>
        <end position="93"/>
    </location>
</feature>
<organism evidence="2 3">
    <name type="scientific">Sorghum bicolor</name>
    <name type="common">Sorghum</name>
    <name type="synonym">Sorghum vulgare</name>
    <dbReference type="NCBI Taxonomy" id="4558"/>
    <lineage>
        <taxon>Eukaryota</taxon>
        <taxon>Viridiplantae</taxon>
        <taxon>Streptophyta</taxon>
        <taxon>Embryophyta</taxon>
        <taxon>Tracheophyta</taxon>
        <taxon>Spermatophyta</taxon>
        <taxon>Magnoliopsida</taxon>
        <taxon>Liliopsida</taxon>
        <taxon>Poales</taxon>
        <taxon>Poaceae</taxon>
        <taxon>PACMAD clade</taxon>
        <taxon>Panicoideae</taxon>
        <taxon>Andropogonodae</taxon>
        <taxon>Andropogoneae</taxon>
        <taxon>Sorghinae</taxon>
        <taxon>Sorghum</taxon>
    </lineage>
</organism>
<feature type="region of interest" description="Disordered" evidence="1">
    <location>
        <begin position="79"/>
        <end position="99"/>
    </location>
</feature>
<protein>
    <submittedName>
        <fullName evidence="2">Uncharacterized protein</fullName>
    </submittedName>
</protein>
<gene>
    <name evidence="2" type="ORF">BDA96_10G336300</name>
</gene>
<dbReference type="EMBL" id="CM027689">
    <property type="protein sequence ID" value="KAG0516130.1"/>
    <property type="molecule type" value="Genomic_DNA"/>
</dbReference>
<reference evidence="2" key="2">
    <citation type="submission" date="2020-10" db="EMBL/GenBank/DDBJ databases">
        <authorList>
            <person name="Cooper E.A."/>
            <person name="Brenton Z.W."/>
            <person name="Flinn B.S."/>
            <person name="Jenkins J."/>
            <person name="Shu S."/>
            <person name="Flowers D."/>
            <person name="Luo F."/>
            <person name="Wang Y."/>
            <person name="Xia P."/>
            <person name="Barry K."/>
            <person name="Daum C."/>
            <person name="Lipzen A."/>
            <person name="Yoshinaga Y."/>
            <person name="Schmutz J."/>
            <person name="Saski C."/>
            <person name="Vermerris W."/>
            <person name="Kresovich S."/>
        </authorList>
    </citation>
    <scope>NUCLEOTIDE SEQUENCE</scope>
</reference>